<dbReference type="AlphaFoldDB" id="A0A6C0BLC3"/>
<evidence type="ECO:0000313" key="1">
    <source>
        <dbReference type="EMBL" id="QHS92986.1"/>
    </source>
</evidence>
<protein>
    <submittedName>
        <fullName evidence="1">Uncharacterized protein</fullName>
    </submittedName>
</protein>
<sequence>MGLGKISKSVLKYIHVRVDDEDFEYIVYKFMRKYLSDVGVTDDEKKLSKAISVRFSLDRMACNLAVGLFTVFYDSRKTSILDAQTLITMSETTMPPILEDVDSIRECLDKCCHRSDLFTMKLLITLCLIISRDWIALDLDPKRVNDLIPVDCGVLFEVLAMCCYDCGVFKGLD</sequence>
<organism evidence="1">
    <name type="scientific">viral metagenome</name>
    <dbReference type="NCBI Taxonomy" id="1070528"/>
    <lineage>
        <taxon>unclassified sequences</taxon>
        <taxon>metagenomes</taxon>
        <taxon>organismal metagenomes</taxon>
    </lineage>
</organism>
<accession>A0A6C0BLC3</accession>
<reference evidence="1" key="1">
    <citation type="journal article" date="2020" name="Nature">
        <title>Giant virus diversity and host interactions through global metagenomics.</title>
        <authorList>
            <person name="Schulz F."/>
            <person name="Roux S."/>
            <person name="Paez-Espino D."/>
            <person name="Jungbluth S."/>
            <person name="Walsh D.A."/>
            <person name="Denef V.J."/>
            <person name="McMahon K.D."/>
            <person name="Konstantinidis K.T."/>
            <person name="Eloe-Fadrosh E.A."/>
            <person name="Kyrpides N.C."/>
            <person name="Woyke T."/>
        </authorList>
    </citation>
    <scope>NUCLEOTIDE SEQUENCE</scope>
    <source>
        <strain evidence="1">GVMAG-M-3300017651-5</strain>
    </source>
</reference>
<name>A0A6C0BLC3_9ZZZZ</name>
<dbReference type="EMBL" id="MN739194">
    <property type="protein sequence ID" value="QHS92986.1"/>
    <property type="molecule type" value="Genomic_DNA"/>
</dbReference>
<proteinExistence type="predicted"/>